<reference evidence="1" key="1">
    <citation type="journal article" date="2015" name="Sci. Rep.">
        <title>Tissue- and time-dependent transcription in Ixodes ricinus salivary glands and midguts when blood feeding on the vertebrate host.</title>
        <authorList>
            <person name="Kotsyfakis M."/>
            <person name="Schwarz A."/>
            <person name="Erhart J."/>
            <person name="Ribeiro J.M."/>
        </authorList>
    </citation>
    <scope>NUCLEOTIDE SEQUENCE</scope>
    <source>
        <tissue evidence="1">Salivary gland and midgut</tissue>
    </source>
</reference>
<organism evidence="1">
    <name type="scientific">Ixodes ricinus</name>
    <name type="common">Common tick</name>
    <name type="synonym">Acarus ricinus</name>
    <dbReference type="NCBI Taxonomy" id="34613"/>
    <lineage>
        <taxon>Eukaryota</taxon>
        <taxon>Metazoa</taxon>
        <taxon>Ecdysozoa</taxon>
        <taxon>Arthropoda</taxon>
        <taxon>Chelicerata</taxon>
        <taxon>Arachnida</taxon>
        <taxon>Acari</taxon>
        <taxon>Parasitiformes</taxon>
        <taxon>Ixodida</taxon>
        <taxon>Ixodoidea</taxon>
        <taxon>Ixodidae</taxon>
        <taxon>Ixodinae</taxon>
        <taxon>Ixodes</taxon>
    </lineage>
</organism>
<accession>V5GZX9</accession>
<evidence type="ECO:0000313" key="1">
    <source>
        <dbReference type="EMBL" id="JAB70059.1"/>
    </source>
</evidence>
<dbReference type="EMBL" id="GANP01014409">
    <property type="protein sequence ID" value="JAB70059.1"/>
    <property type="molecule type" value="mRNA"/>
</dbReference>
<protein>
    <submittedName>
        <fullName evidence="1">Uncharacterized protein</fullName>
    </submittedName>
</protein>
<name>V5GZX9_IXORI</name>
<sequence length="196" mass="23078">MEICWCRLLCFCHSSPPCKLEEIQWVRTFAVKIVCLMSQLAVKMQVVHGTLTWKKKFADRIIGCNYSTNHFKNSTECESVCSPDKYCLVEKPQRTRGCVALIQKKLLNRIWITRKIFLCGILIKKLRKCVATNELSRNTFPSQRHCQASCARYSVCYAQESAWNQRWCNLESVWYFERIRKDCFYGKRCSNSANRF</sequence>
<dbReference type="AlphaFoldDB" id="V5GZX9"/>
<proteinExistence type="evidence at transcript level"/>